<name>A0A1H0ZDM3_9ACTN</name>
<dbReference type="CDD" id="cd02208">
    <property type="entry name" value="cupin_RmlC-like"/>
    <property type="match status" value="1"/>
</dbReference>
<sequence length="250" mass="27002">MTESPGPSLPGSIGLSHVRSYDWPTEDGLAGGSPHVHLACTEAYVVTHGRGAVQTLSTDGYREHELEPGAVAWFAPGTVHRMVQHEDLRVTVLMQNSGLPEAGDAVFTFPPEVLADPDSYAAAASIPRQADEQEKRAAAQRRRDLAVSGYLTLREALRADDAGPLREFLRAAARLVAPKVDHWRKLWRHGALAAAEHTGARLDRLAEGDPADLESSEVCLAHPSRRDGYGVCGLRDEYEIPGATLPYGGE</sequence>
<dbReference type="EMBL" id="FNKO01000001">
    <property type="protein sequence ID" value="SDQ25504.1"/>
    <property type="molecule type" value="Genomic_DNA"/>
</dbReference>
<protein>
    <recommendedName>
        <fullName evidence="3">Cupin domain-containing protein</fullName>
    </recommendedName>
</protein>
<organism evidence="1 2">
    <name type="scientific">Actinopolyspora saharensis</name>
    <dbReference type="NCBI Taxonomy" id="995062"/>
    <lineage>
        <taxon>Bacteria</taxon>
        <taxon>Bacillati</taxon>
        <taxon>Actinomycetota</taxon>
        <taxon>Actinomycetes</taxon>
        <taxon>Actinopolysporales</taxon>
        <taxon>Actinopolysporaceae</taxon>
        <taxon>Actinopolyspora</taxon>
    </lineage>
</organism>
<dbReference type="Proteomes" id="UP000199301">
    <property type="component" value="Unassembled WGS sequence"/>
</dbReference>
<dbReference type="InterPro" id="IPR014710">
    <property type="entry name" value="RmlC-like_jellyroll"/>
</dbReference>
<dbReference type="AlphaFoldDB" id="A0A1H0ZDM3"/>
<dbReference type="InterPro" id="IPR011051">
    <property type="entry name" value="RmlC_Cupin_sf"/>
</dbReference>
<evidence type="ECO:0000313" key="1">
    <source>
        <dbReference type="EMBL" id="SDQ25504.1"/>
    </source>
</evidence>
<dbReference type="Gene3D" id="2.60.120.10">
    <property type="entry name" value="Jelly Rolls"/>
    <property type="match status" value="1"/>
</dbReference>
<dbReference type="SUPFAM" id="SSF51182">
    <property type="entry name" value="RmlC-like cupins"/>
    <property type="match status" value="1"/>
</dbReference>
<dbReference type="STRING" id="995062.SAMN04489718_0984"/>
<reference evidence="2" key="1">
    <citation type="submission" date="2016-10" db="EMBL/GenBank/DDBJ databases">
        <authorList>
            <person name="Varghese N."/>
            <person name="Submissions S."/>
        </authorList>
    </citation>
    <scope>NUCLEOTIDE SEQUENCE [LARGE SCALE GENOMIC DNA]</scope>
    <source>
        <strain evidence="2">DSM 45459</strain>
    </source>
</reference>
<evidence type="ECO:0008006" key="3">
    <source>
        <dbReference type="Google" id="ProtNLM"/>
    </source>
</evidence>
<keyword evidence="2" id="KW-1185">Reference proteome</keyword>
<proteinExistence type="predicted"/>
<dbReference type="RefSeq" id="WP_092521374.1">
    <property type="nucleotide sequence ID" value="NZ_FNKO01000001.1"/>
</dbReference>
<gene>
    <name evidence="1" type="ORF">SAMN04489718_0984</name>
</gene>
<dbReference type="OrthoDB" id="623300at2"/>
<accession>A0A1H0ZDM3</accession>
<evidence type="ECO:0000313" key="2">
    <source>
        <dbReference type="Proteomes" id="UP000199301"/>
    </source>
</evidence>